<keyword evidence="3" id="KW-0378">Hydrolase</keyword>
<organism evidence="3 4">
    <name type="scientific">Actinomadura barringtoniae</name>
    <dbReference type="NCBI Taxonomy" id="1427535"/>
    <lineage>
        <taxon>Bacteria</taxon>
        <taxon>Bacillati</taxon>
        <taxon>Actinomycetota</taxon>
        <taxon>Actinomycetes</taxon>
        <taxon>Streptosporangiales</taxon>
        <taxon>Thermomonosporaceae</taxon>
        <taxon>Actinomadura</taxon>
    </lineage>
</organism>
<evidence type="ECO:0000256" key="1">
    <source>
        <dbReference type="SAM" id="MobiDB-lite"/>
    </source>
</evidence>
<keyword evidence="2" id="KW-1133">Transmembrane helix</keyword>
<keyword evidence="2" id="KW-0472">Membrane</keyword>
<accession>A0A939PRR6</accession>
<evidence type="ECO:0000313" key="4">
    <source>
        <dbReference type="Proteomes" id="UP000669179"/>
    </source>
</evidence>
<dbReference type="PANTHER" id="PTHR39456:SF1">
    <property type="entry name" value="METAL-DEPENDENT HYDROLASE"/>
    <property type="match status" value="1"/>
</dbReference>
<proteinExistence type="predicted"/>
<dbReference type="PIRSF" id="PIRSF007580">
    <property type="entry name" value="UCP07580"/>
    <property type="match status" value="1"/>
</dbReference>
<keyword evidence="2" id="KW-0812">Transmembrane</keyword>
<dbReference type="PANTHER" id="PTHR39456">
    <property type="entry name" value="METAL-DEPENDENT HYDROLASE"/>
    <property type="match status" value="1"/>
</dbReference>
<name>A0A939PRR6_9ACTN</name>
<protein>
    <submittedName>
        <fullName evidence="3">Metal-dependent hydrolase</fullName>
    </submittedName>
</protein>
<dbReference type="AlphaFoldDB" id="A0A939PRR6"/>
<reference evidence="3" key="1">
    <citation type="submission" date="2021-03" db="EMBL/GenBank/DDBJ databases">
        <authorList>
            <person name="Kanchanasin P."/>
            <person name="Saeng-In P."/>
            <person name="Phongsopitanun W."/>
            <person name="Yuki M."/>
            <person name="Kudo T."/>
            <person name="Ohkuma M."/>
            <person name="Tanasupawat S."/>
        </authorList>
    </citation>
    <scope>NUCLEOTIDE SEQUENCE</scope>
    <source>
        <strain evidence="3">GKU 128</strain>
    </source>
</reference>
<evidence type="ECO:0000256" key="2">
    <source>
        <dbReference type="SAM" id="Phobius"/>
    </source>
</evidence>
<dbReference type="Proteomes" id="UP000669179">
    <property type="component" value="Unassembled WGS sequence"/>
</dbReference>
<dbReference type="EMBL" id="JAGEOJ010000021">
    <property type="protein sequence ID" value="MBO2453556.1"/>
    <property type="molecule type" value="Genomic_DNA"/>
</dbReference>
<comment type="caution">
    <text evidence="3">The sequence shown here is derived from an EMBL/GenBank/DDBJ whole genome shotgun (WGS) entry which is preliminary data.</text>
</comment>
<dbReference type="GO" id="GO:0016787">
    <property type="term" value="F:hydrolase activity"/>
    <property type="evidence" value="ECO:0007669"/>
    <property type="project" value="UniProtKB-KW"/>
</dbReference>
<gene>
    <name evidence="3" type="ORF">J4573_41155</name>
</gene>
<feature type="region of interest" description="Disordered" evidence="1">
    <location>
        <begin position="289"/>
        <end position="310"/>
    </location>
</feature>
<keyword evidence="4" id="KW-1185">Reference proteome</keyword>
<evidence type="ECO:0000313" key="3">
    <source>
        <dbReference type="EMBL" id="MBO2453556.1"/>
    </source>
</evidence>
<dbReference type="RefSeq" id="WP_208261575.1">
    <property type="nucleotide sequence ID" value="NZ_JAGEOJ010000021.1"/>
</dbReference>
<sequence>MSSNALPKPRPSIRPRTVRTRRIAFEYPPERLPRHYIGGDLVMSHIVSVLSSLFPEGEDFFVRTVRNYRDRIDDPELKSQVAGFIGQEVTHGREHRQFNDRLATMGYPTRIIDRLTKYGLGLDEKILPKQVQLAITAALEHYTATLAEVLMSDPEARAMFDVDEVRSMFLWHALEESEHKSVAFDVYRHIGGNEFRRAMVMRFTSLGLVGAIVAGTFLSLLLDRSAYNPARLFPSVGRLRHSPWLRREVLRRLRDYNRRDFHPDDNDATELLAEWKVKLFGAEGALADRMKSPEPDVPGASTAKGREALG</sequence>
<dbReference type="Pfam" id="PF10118">
    <property type="entry name" value="Metal_hydrol"/>
    <property type="match status" value="1"/>
</dbReference>
<dbReference type="InterPro" id="IPR016516">
    <property type="entry name" value="UCP07580"/>
</dbReference>
<feature type="transmembrane region" description="Helical" evidence="2">
    <location>
        <begin position="203"/>
        <end position="222"/>
    </location>
</feature>